<comment type="catalytic activity">
    <reaction evidence="1">
        <text>Hydrolysis of terminal non-reducing N-acetyl-D-hexosamine residues in N-acetyl-beta-D-hexosaminides.</text>
        <dbReference type="EC" id="3.2.1.52"/>
    </reaction>
</comment>
<dbReference type="SUPFAM" id="SSF51445">
    <property type="entry name" value="(Trans)glycosidases"/>
    <property type="match status" value="1"/>
</dbReference>
<evidence type="ECO:0000256" key="3">
    <source>
        <dbReference type="ARBA" id="ARBA00012663"/>
    </source>
</evidence>
<dbReference type="AlphaFoldDB" id="A0A086Y7V4"/>
<protein>
    <recommendedName>
        <fullName evidence="3">beta-N-acetylhexosaminidase</fullName>
        <ecNumber evidence="3">3.2.1.52</ecNumber>
    </recommendedName>
</protein>
<dbReference type="InterPro" id="IPR017853">
    <property type="entry name" value="GH"/>
</dbReference>
<dbReference type="InterPro" id="IPR036962">
    <property type="entry name" value="Glyco_hydro_3_N_sf"/>
</dbReference>
<dbReference type="PANTHER" id="PTHR30480:SF13">
    <property type="entry name" value="BETA-HEXOSAMINIDASE"/>
    <property type="match status" value="1"/>
</dbReference>
<dbReference type="Gene3D" id="3.20.20.300">
    <property type="entry name" value="Glycoside hydrolase, family 3, N-terminal domain"/>
    <property type="match status" value="1"/>
</dbReference>
<sequence>MPGATILGCEGFALLPDERQFFREADPWGFILFARNIETPEQIRRLTDDLRDAVGREAPVLIDQEGGRVQRLRAPHWAEWLPPLEQMSRAGTDAVRSMWLRYRLIAAELRDVGIDANCAPLADIAGPATHPFLRNRCYGEDVTTVTAASRAVADGLLEGGVLPVLKHIPGHGRATVDSHLSLPTVTAPLEELETTDFAVFRALKDLPMAMTAHIVFPALDGERPATCSPIVMQTIRQDMGFCNLIMSDDISMQALAGSLEERSRLAIAAGCDVILHCNGKRAEMVEVVTASGRMEGITVERGERALAARHAPDAADRPALRAELDRLLAEPVSG</sequence>
<evidence type="ECO:0000313" key="7">
    <source>
        <dbReference type="EMBL" id="KFI30354.1"/>
    </source>
</evidence>
<accession>A0A086Y7V4</accession>
<dbReference type="PANTHER" id="PTHR30480">
    <property type="entry name" value="BETA-HEXOSAMINIDASE-RELATED"/>
    <property type="match status" value="1"/>
</dbReference>
<comment type="similarity">
    <text evidence="2">Belongs to the glycosyl hydrolase 3 family.</text>
</comment>
<keyword evidence="4" id="KW-0378">Hydrolase</keyword>
<evidence type="ECO:0000256" key="4">
    <source>
        <dbReference type="ARBA" id="ARBA00022801"/>
    </source>
</evidence>
<reference evidence="7" key="1">
    <citation type="submission" date="2014-03" db="EMBL/GenBank/DDBJ databases">
        <title>Genome of Haematobacter massiliensis CCUG 47968.</title>
        <authorList>
            <person name="Wang D."/>
            <person name="Wang G."/>
        </authorList>
    </citation>
    <scope>NUCLEOTIDE SEQUENCE [LARGE SCALE GENOMIC DNA]</scope>
    <source>
        <strain evidence="7">CCUG 47968</strain>
    </source>
</reference>
<dbReference type="EC" id="3.2.1.52" evidence="3"/>
<name>A0A086Y7V4_9RHOB</name>
<dbReference type="InterPro" id="IPR050226">
    <property type="entry name" value="NagZ_Beta-hexosaminidase"/>
</dbReference>
<gene>
    <name evidence="7" type="ORF">CN97_12255</name>
</gene>
<dbReference type="NCBIfam" id="NF003740">
    <property type="entry name" value="PRK05337.1"/>
    <property type="match status" value="1"/>
</dbReference>
<dbReference type="STRING" id="195105.CN97_12255"/>
<dbReference type="EMBL" id="JGYG01000003">
    <property type="protein sequence ID" value="KFI30354.1"/>
    <property type="molecule type" value="Genomic_DNA"/>
</dbReference>
<dbReference type="InterPro" id="IPR001764">
    <property type="entry name" value="Glyco_hydro_3_N"/>
</dbReference>
<dbReference type="Proteomes" id="UP000028826">
    <property type="component" value="Unassembled WGS sequence"/>
</dbReference>
<keyword evidence="5" id="KW-0326">Glycosidase</keyword>
<proteinExistence type="inferred from homology"/>
<dbReference type="GO" id="GO:0005975">
    <property type="term" value="P:carbohydrate metabolic process"/>
    <property type="evidence" value="ECO:0007669"/>
    <property type="project" value="InterPro"/>
</dbReference>
<comment type="caution">
    <text evidence="7">The sequence shown here is derived from an EMBL/GenBank/DDBJ whole genome shotgun (WGS) entry which is preliminary data.</text>
</comment>
<dbReference type="eggNOG" id="COG1472">
    <property type="taxonomic scope" value="Bacteria"/>
</dbReference>
<evidence type="ECO:0000256" key="5">
    <source>
        <dbReference type="ARBA" id="ARBA00023295"/>
    </source>
</evidence>
<feature type="domain" description="Glycoside hydrolase family 3 N-terminal" evidence="6">
    <location>
        <begin position="29"/>
        <end position="288"/>
    </location>
</feature>
<evidence type="ECO:0000259" key="6">
    <source>
        <dbReference type="Pfam" id="PF00933"/>
    </source>
</evidence>
<dbReference type="RefSeq" id="WP_035708701.1">
    <property type="nucleotide sequence ID" value="NZ_CAMIFG010000021.1"/>
</dbReference>
<evidence type="ECO:0000313" key="8">
    <source>
        <dbReference type="Proteomes" id="UP000028826"/>
    </source>
</evidence>
<dbReference type="GO" id="GO:0004563">
    <property type="term" value="F:beta-N-acetylhexosaminidase activity"/>
    <property type="evidence" value="ECO:0007669"/>
    <property type="project" value="UniProtKB-EC"/>
</dbReference>
<evidence type="ECO:0000256" key="1">
    <source>
        <dbReference type="ARBA" id="ARBA00001231"/>
    </source>
</evidence>
<dbReference type="Pfam" id="PF00933">
    <property type="entry name" value="Glyco_hydro_3"/>
    <property type="match status" value="1"/>
</dbReference>
<keyword evidence="8" id="KW-1185">Reference proteome</keyword>
<evidence type="ECO:0000256" key="2">
    <source>
        <dbReference type="ARBA" id="ARBA00005336"/>
    </source>
</evidence>
<organism evidence="7 8">
    <name type="scientific">Haematobacter massiliensis</name>
    <dbReference type="NCBI Taxonomy" id="195105"/>
    <lineage>
        <taxon>Bacteria</taxon>
        <taxon>Pseudomonadati</taxon>
        <taxon>Pseudomonadota</taxon>
        <taxon>Alphaproteobacteria</taxon>
        <taxon>Rhodobacterales</taxon>
        <taxon>Paracoccaceae</taxon>
        <taxon>Haematobacter</taxon>
    </lineage>
</organism>
<dbReference type="OrthoDB" id="9786661at2"/>
<dbReference type="GO" id="GO:0009254">
    <property type="term" value="P:peptidoglycan turnover"/>
    <property type="evidence" value="ECO:0007669"/>
    <property type="project" value="TreeGrafter"/>
</dbReference>